<organism evidence="1 2">
    <name type="scientific">Evansella caseinilytica</name>
    <dbReference type="NCBI Taxonomy" id="1503961"/>
    <lineage>
        <taxon>Bacteria</taxon>
        <taxon>Bacillati</taxon>
        <taxon>Bacillota</taxon>
        <taxon>Bacilli</taxon>
        <taxon>Bacillales</taxon>
        <taxon>Bacillaceae</taxon>
        <taxon>Evansella</taxon>
    </lineage>
</organism>
<keyword evidence="2" id="KW-1185">Reference proteome</keyword>
<dbReference type="EMBL" id="FNPI01000036">
    <property type="protein sequence ID" value="SDZ68546.1"/>
    <property type="molecule type" value="Genomic_DNA"/>
</dbReference>
<sequence length="137" mass="15733">MFSRIPVNHCTFASISNMPSVIGFGSHVPNFLESEAQEVAPSPQIPVILFRKMAFTISAIALRRLSLSMYFRRIYNKFIYFYPCSPFEIRFSPAFVPKPYKRLFCSISVLMPSLEAAFLKSTVFWTPFCILKPIFLA</sequence>
<name>A0A1H3V1X1_9BACI</name>
<accession>A0A1H3V1X1</accession>
<reference evidence="2" key="1">
    <citation type="submission" date="2016-10" db="EMBL/GenBank/DDBJ databases">
        <authorList>
            <person name="Varghese N."/>
            <person name="Submissions S."/>
        </authorList>
    </citation>
    <scope>NUCLEOTIDE SEQUENCE [LARGE SCALE GENOMIC DNA]</scope>
    <source>
        <strain evidence="2">SP</strain>
    </source>
</reference>
<evidence type="ECO:0000313" key="2">
    <source>
        <dbReference type="Proteomes" id="UP000198935"/>
    </source>
</evidence>
<evidence type="ECO:0000313" key="1">
    <source>
        <dbReference type="EMBL" id="SDZ68546.1"/>
    </source>
</evidence>
<proteinExistence type="predicted"/>
<gene>
    <name evidence="1" type="ORF">SAMN05421736_1369</name>
</gene>
<dbReference type="STRING" id="1503961.SAMN05421736_1369"/>
<dbReference type="Proteomes" id="UP000198935">
    <property type="component" value="Unassembled WGS sequence"/>
</dbReference>
<protein>
    <submittedName>
        <fullName evidence="1">Uncharacterized protein</fullName>
    </submittedName>
</protein>
<dbReference type="AlphaFoldDB" id="A0A1H3V1X1"/>